<comment type="caution">
    <text evidence="2">The sequence shown here is derived from an EMBL/GenBank/DDBJ whole genome shotgun (WGS) entry which is preliminary data.</text>
</comment>
<reference evidence="2 3" key="1">
    <citation type="submission" date="2019-10" db="EMBL/GenBank/DDBJ databases">
        <title>Actinomadura rubteroloni sp. nov. and Actinomadura macrotermitis sp. nov., isolated from the gut of fungus growing-termite Macrotermes natalensis.</title>
        <authorList>
            <person name="Benndorf R."/>
            <person name="Martin K."/>
            <person name="Kuefner M."/>
            <person name="De Beer W."/>
            <person name="Kaster A.-K."/>
            <person name="Vollmers J."/>
            <person name="Poulsen M."/>
            <person name="Beemelmanns C."/>
        </authorList>
    </citation>
    <scope>NUCLEOTIDE SEQUENCE [LARGE SCALE GENOMIC DNA]</scope>
    <source>
        <strain evidence="2 3">RB68</strain>
    </source>
</reference>
<sequence length="51" mass="5520">MKKNLRYVAIAFVIFYLLTSPRAAAQVVNNAFDQLGNAGKSLSVFVSDLGT</sequence>
<evidence type="ECO:0000313" key="2">
    <source>
        <dbReference type="EMBL" id="MQY07800.1"/>
    </source>
</evidence>
<keyword evidence="1" id="KW-0732">Signal</keyword>
<keyword evidence="3" id="KW-1185">Reference proteome</keyword>
<feature type="chain" id="PRO_5029578742" evidence="1">
    <location>
        <begin position="26"/>
        <end position="51"/>
    </location>
</feature>
<gene>
    <name evidence="2" type="ORF">ACRB68_59020</name>
</gene>
<dbReference type="EMBL" id="WEGH01000004">
    <property type="protein sequence ID" value="MQY07800.1"/>
    <property type="molecule type" value="Genomic_DNA"/>
</dbReference>
<name>A0A7K0C2Z0_9ACTN</name>
<evidence type="ECO:0000256" key="1">
    <source>
        <dbReference type="SAM" id="SignalP"/>
    </source>
</evidence>
<evidence type="ECO:0000313" key="3">
    <source>
        <dbReference type="Proteomes" id="UP000487268"/>
    </source>
</evidence>
<accession>A0A7K0C2Z0</accession>
<dbReference type="Proteomes" id="UP000487268">
    <property type="component" value="Unassembled WGS sequence"/>
</dbReference>
<feature type="signal peptide" evidence="1">
    <location>
        <begin position="1"/>
        <end position="25"/>
    </location>
</feature>
<organism evidence="2 3">
    <name type="scientific">Actinomadura macrotermitis</name>
    <dbReference type="NCBI Taxonomy" id="2585200"/>
    <lineage>
        <taxon>Bacteria</taxon>
        <taxon>Bacillati</taxon>
        <taxon>Actinomycetota</taxon>
        <taxon>Actinomycetes</taxon>
        <taxon>Streptosporangiales</taxon>
        <taxon>Thermomonosporaceae</taxon>
        <taxon>Actinomadura</taxon>
    </lineage>
</organism>
<proteinExistence type="predicted"/>
<protein>
    <submittedName>
        <fullName evidence="2">Uncharacterized protein</fullName>
    </submittedName>
</protein>
<dbReference type="AlphaFoldDB" id="A0A7K0C2Z0"/>